<dbReference type="SUPFAM" id="SSF69593">
    <property type="entry name" value="Glycerol-3-phosphate (1)-acyltransferase"/>
    <property type="match status" value="1"/>
</dbReference>
<evidence type="ECO:0000313" key="7">
    <source>
        <dbReference type="Proteomes" id="UP000749559"/>
    </source>
</evidence>
<comment type="similarity">
    <text evidence="2 5">Belongs to the 1-acyl-sn-glycerol-3-phosphate acyltransferase family.</text>
</comment>
<dbReference type="PANTHER" id="PTHR10434">
    <property type="entry name" value="1-ACYL-SN-GLYCEROL-3-PHOSPHATE ACYLTRANSFERASE"/>
    <property type="match status" value="1"/>
</dbReference>
<keyword evidence="5" id="KW-1208">Phospholipid metabolism</keyword>
<comment type="caution">
    <text evidence="6">The sequence shown here is derived from an EMBL/GenBank/DDBJ whole genome shotgun (WGS) entry which is preliminary data.</text>
</comment>
<comment type="domain">
    <text evidence="5">The HXXXXD motif is essential for acyltransferase activity and may constitute the binding site for the phosphate moiety of the glycerol-3-phosphate.</text>
</comment>
<comment type="pathway">
    <text evidence="1">Phospholipid metabolism; CDP-diacylglycerol biosynthesis; CDP-diacylglycerol from sn-glycerol 3-phosphate: step 2/3.</text>
</comment>
<dbReference type="NCBIfam" id="TIGR00530">
    <property type="entry name" value="AGP_acyltrn"/>
    <property type="match status" value="1"/>
</dbReference>
<evidence type="ECO:0000256" key="2">
    <source>
        <dbReference type="ARBA" id="ARBA00008655"/>
    </source>
</evidence>
<keyword evidence="7" id="KW-1185">Reference proteome</keyword>
<evidence type="ECO:0000256" key="3">
    <source>
        <dbReference type="ARBA" id="ARBA00022679"/>
    </source>
</evidence>
<evidence type="ECO:0000313" key="6">
    <source>
        <dbReference type="EMBL" id="CAH1786600.1"/>
    </source>
</evidence>
<comment type="catalytic activity">
    <reaction evidence="5">
        <text>a 1-acyl-sn-glycero-3-phosphate + an acyl-CoA = a 1,2-diacyl-sn-glycero-3-phosphate + CoA</text>
        <dbReference type="Rhea" id="RHEA:19709"/>
        <dbReference type="ChEBI" id="CHEBI:57287"/>
        <dbReference type="ChEBI" id="CHEBI:57970"/>
        <dbReference type="ChEBI" id="CHEBI:58342"/>
        <dbReference type="ChEBI" id="CHEBI:58608"/>
        <dbReference type="EC" id="2.3.1.51"/>
    </reaction>
</comment>
<dbReference type="InterPro" id="IPR004552">
    <property type="entry name" value="AGP_acyltrans"/>
</dbReference>
<dbReference type="OrthoDB" id="202234at2759"/>
<accession>A0A8J1XWI4</accession>
<dbReference type="GO" id="GO:0016020">
    <property type="term" value="C:membrane"/>
    <property type="evidence" value="ECO:0007669"/>
    <property type="project" value="InterPro"/>
</dbReference>
<gene>
    <name evidence="6" type="ORF">OFUS_LOCUS12465</name>
</gene>
<evidence type="ECO:0000256" key="5">
    <source>
        <dbReference type="RuleBase" id="RU361267"/>
    </source>
</evidence>
<keyword evidence="3 5" id="KW-0808">Transferase</keyword>
<keyword evidence="5" id="KW-0443">Lipid metabolism</keyword>
<reference evidence="6" key="1">
    <citation type="submission" date="2022-03" db="EMBL/GenBank/DDBJ databases">
        <authorList>
            <person name="Martin C."/>
        </authorList>
    </citation>
    <scope>NUCLEOTIDE SEQUENCE</scope>
</reference>
<proteinExistence type="inferred from homology"/>
<keyword evidence="5" id="KW-0594">Phospholipid biosynthesis</keyword>
<dbReference type="GO" id="GO:0003841">
    <property type="term" value="F:1-acylglycerol-3-phosphate O-acyltransferase activity"/>
    <property type="evidence" value="ECO:0007669"/>
    <property type="project" value="UniProtKB-UniRule"/>
</dbReference>
<dbReference type="EC" id="2.3.1.51" evidence="5"/>
<dbReference type="GO" id="GO:0006654">
    <property type="term" value="P:phosphatidic acid biosynthetic process"/>
    <property type="evidence" value="ECO:0007669"/>
    <property type="project" value="TreeGrafter"/>
</dbReference>
<dbReference type="CDD" id="cd07989">
    <property type="entry name" value="LPLAT_AGPAT-like"/>
    <property type="match status" value="1"/>
</dbReference>
<dbReference type="Proteomes" id="UP000749559">
    <property type="component" value="Unassembled WGS sequence"/>
</dbReference>
<keyword evidence="5" id="KW-0444">Lipid biosynthesis</keyword>
<dbReference type="EMBL" id="CAIIXF020000006">
    <property type="protein sequence ID" value="CAH1786600.1"/>
    <property type="molecule type" value="Genomic_DNA"/>
</dbReference>
<dbReference type="PANTHER" id="PTHR10434:SF11">
    <property type="entry name" value="1-ACYL-SN-GLYCEROL-3-PHOSPHATE ACYLTRANSFERASE"/>
    <property type="match status" value="1"/>
</dbReference>
<evidence type="ECO:0000256" key="4">
    <source>
        <dbReference type="ARBA" id="ARBA00023315"/>
    </source>
</evidence>
<dbReference type="GO" id="GO:0005783">
    <property type="term" value="C:endoplasmic reticulum"/>
    <property type="evidence" value="ECO:0007669"/>
    <property type="project" value="TreeGrafter"/>
</dbReference>
<protein>
    <recommendedName>
        <fullName evidence="5">1-acyl-sn-glycerol-3-phosphate acyltransferase</fullName>
        <ecNumber evidence="5">2.3.1.51</ecNumber>
    </recommendedName>
</protein>
<dbReference type="AlphaFoldDB" id="A0A8J1XWI4"/>
<dbReference type="Pfam" id="PF01553">
    <property type="entry name" value="Acyltransferase"/>
    <property type="match status" value="1"/>
</dbReference>
<dbReference type="SMART" id="SM00563">
    <property type="entry name" value="PlsC"/>
    <property type="match status" value="1"/>
</dbReference>
<evidence type="ECO:0000256" key="1">
    <source>
        <dbReference type="ARBA" id="ARBA00004728"/>
    </source>
</evidence>
<sequence>MDNISKFFAFCLRKCFGWEIIKRDVEKMNKHSPCIIVCNHQSSLDLITLMEVYPKRCSTLAKKELIWAGPFGLGSWLSGLIFIDRLNPEKARDTMTKTVRKITNENIKLLIFPEGTRHAGEMLPFKKGGFHLAVQAQIPIVPLVISSYELFCSKKPKRFDDGKVIVQALDPIPTVGMTAENVTELAETTRDKMAKVFEEINKELKQMVKKS</sequence>
<dbReference type="InterPro" id="IPR002123">
    <property type="entry name" value="Plipid/glycerol_acylTrfase"/>
</dbReference>
<name>A0A8J1XWI4_OWEFU</name>
<organism evidence="6 7">
    <name type="scientific">Owenia fusiformis</name>
    <name type="common">Polychaete worm</name>
    <dbReference type="NCBI Taxonomy" id="6347"/>
    <lineage>
        <taxon>Eukaryota</taxon>
        <taxon>Metazoa</taxon>
        <taxon>Spiralia</taxon>
        <taxon>Lophotrochozoa</taxon>
        <taxon>Annelida</taxon>
        <taxon>Polychaeta</taxon>
        <taxon>Sedentaria</taxon>
        <taxon>Canalipalpata</taxon>
        <taxon>Sabellida</taxon>
        <taxon>Oweniida</taxon>
        <taxon>Oweniidae</taxon>
        <taxon>Owenia</taxon>
    </lineage>
</organism>
<keyword evidence="4 5" id="KW-0012">Acyltransferase</keyword>